<dbReference type="InterPro" id="IPR005149">
    <property type="entry name" value="Tscrpt_reg_PadR_N"/>
</dbReference>
<feature type="region of interest" description="Disordered" evidence="1">
    <location>
        <begin position="163"/>
        <end position="185"/>
    </location>
</feature>
<dbReference type="Proteomes" id="UP000318331">
    <property type="component" value="Unassembled WGS sequence"/>
</dbReference>
<dbReference type="Gene3D" id="1.10.10.10">
    <property type="entry name" value="Winged helix-like DNA-binding domain superfamily/Winged helix DNA-binding domain"/>
    <property type="match status" value="1"/>
</dbReference>
<evidence type="ECO:0000313" key="4">
    <source>
        <dbReference type="Proteomes" id="UP000318331"/>
    </source>
</evidence>
<gene>
    <name evidence="3" type="ORF">FB466_2068</name>
</gene>
<accession>A0A543HS52</accession>
<dbReference type="PANTHER" id="PTHR43252">
    <property type="entry name" value="TRANSCRIPTIONAL REGULATOR YQJI"/>
    <property type="match status" value="1"/>
</dbReference>
<comment type="caution">
    <text evidence="3">The sequence shown here is derived from an EMBL/GenBank/DDBJ whole genome shotgun (WGS) entry which is preliminary data.</text>
</comment>
<dbReference type="PANTHER" id="PTHR43252:SF6">
    <property type="entry name" value="NEGATIVE TRANSCRIPTION REGULATOR PADR"/>
    <property type="match status" value="1"/>
</dbReference>
<keyword evidence="4" id="KW-1185">Reference proteome</keyword>
<dbReference type="InterPro" id="IPR036388">
    <property type="entry name" value="WH-like_DNA-bd_sf"/>
</dbReference>
<proteinExistence type="predicted"/>
<organism evidence="3 4">
    <name type="scientific">Klugiella xanthotipulae</name>
    <dbReference type="NCBI Taxonomy" id="244735"/>
    <lineage>
        <taxon>Bacteria</taxon>
        <taxon>Bacillati</taxon>
        <taxon>Actinomycetota</taxon>
        <taxon>Actinomycetes</taxon>
        <taxon>Micrococcales</taxon>
        <taxon>Microbacteriaceae</taxon>
        <taxon>Klugiella</taxon>
    </lineage>
</organism>
<evidence type="ECO:0000259" key="2">
    <source>
        <dbReference type="Pfam" id="PF03551"/>
    </source>
</evidence>
<evidence type="ECO:0000256" key="1">
    <source>
        <dbReference type="SAM" id="MobiDB-lite"/>
    </source>
</evidence>
<dbReference type="RefSeq" id="WP_141918251.1">
    <property type="nucleotide sequence ID" value="NZ_BAAAYS010000004.1"/>
</dbReference>
<name>A0A543HS52_9MICO</name>
<feature type="domain" description="Transcription regulator PadR N-terminal" evidence="2">
    <location>
        <begin position="7"/>
        <end position="75"/>
    </location>
</feature>
<sequence>MSIKNGILALLTLGPAYGLQLRNELQARTLREPALNVGQVYSTLERLQSSGLVKQTAETDDRLPLYTLTDTGAASAASWITTGTLATASPWESMVFQVLLVRSLPGVDSTPLLVSLRDQWVRINEIAQESYRAEITHDLRSHAGETLSIAALSWLRRVGDTSDHGMPLDTRRPQRGRPSTRALAL</sequence>
<dbReference type="SUPFAM" id="SSF46785">
    <property type="entry name" value="Winged helix' DNA-binding domain"/>
    <property type="match status" value="1"/>
</dbReference>
<dbReference type="InterPro" id="IPR036390">
    <property type="entry name" value="WH_DNA-bd_sf"/>
</dbReference>
<dbReference type="AlphaFoldDB" id="A0A543HS52"/>
<evidence type="ECO:0000313" key="3">
    <source>
        <dbReference type="EMBL" id="TQM61135.1"/>
    </source>
</evidence>
<dbReference type="Pfam" id="PF03551">
    <property type="entry name" value="PadR"/>
    <property type="match status" value="1"/>
</dbReference>
<protein>
    <submittedName>
        <fullName evidence="3">PadR family transcriptional regulator</fullName>
    </submittedName>
</protein>
<reference evidence="3 4" key="1">
    <citation type="submission" date="2019-06" db="EMBL/GenBank/DDBJ databases">
        <title>Sequencing the genomes of 1000 actinobacteria strains.</title>
        <authorList>
            <person name="Klenk H.-P."/>
        </authorList>
    </citation>
    <scope>NUCLEOTIDE SEQUENCE [LARGE SCALE GENOMIC DNA]</scope>
    <source>
        <strain evidence="3 4">DSM 18031</strain>
    </source>
</reference>
<dbReference type="EMBL" id="VFPN01000003">
    <property type="protein sequence ID" value="TQM61135.1"/>
    <property type="molecule type" value="Genomic_DNA"/>
</dbReference>
<dbReference type="OrthoDB" id="3186544at2"/>